<accession>A0ABV9MP86</accession>
<protein>
    <submittedName>
        <fullName evidence="1">Uncharacterized protein</fullName>
    </submittedName>
</protein>
<proteinExistence type="predicted"/>
<evidence type="ECO:0000313" key="1">
    <source>
        <dbReference type="EMBL" id="MFC4717777.1"/>
    </source>
</evidence>
<keyword evidence="2" id="KW-1185">Reference proteome</keyword>
<name>A0ABV9MP86_9MICC</name>
<dbReference type="RefSeq" id="WP_346058757.1">
    <property type="nucleotide sequence ID" value="NZ_BAAAVQ010000005.1"/>
</dbReference>
<gene>
    <name evidence="1" type="ORF">ACFO7V_16770</name>
</gene>
<dbReference type="EMBL" id="JBHSHE010000082">
    <property type="protein sequence ID" value="MFC4717777.1"/>
    <property type="molecule type" value="Genomic_DNA"/>
</dbReference>
<sequence>MNITAKELSGVHLLAKITIPFEGQQITGTLIGLSHDADIITEQPLCSTEPTYELGRRWVYVTIAGSYEKGLYGDSVRTTLKPNTPITIQEGQ</sequence>
<dbReference type="Proteomes" id="UP001595884">
    <property type="component" value="Unassembled WGS sequence"/>
</dbReference>
<reference evidence="2" key="1">
    <citation type="journal article" date="2019" name="Int. J. Syst. Evol. Microbiol.">
        <title>The Global Catalogue of Microorganisms (GCM) 10K type strain sequencing project: providing services to taxonomists for standard genome sequencing and annotation.</title>
        <authorList>
            <consortium name="The Broad Institute Genomics Platform"/>
            <consortium name="The Broad Institute Genome Sequencing Center for Infectious Disease"/>
            <person name="Wu L."/>
            <person name="Ma J."/>
        </authorList>
    </citation>
    <scope>NUCLEOTIDE SEQUENCE [LARGE SCALE GENOMIC DNA]</scope>
    <source>
        <strain evidence="2">CGMCC 1.12849</strain>
    </source>
</reference>
<comment type="caution">
    <text evidence="1">The sequence shown here is derived from an EMBL/GenBank/DDBJ whole genome shotgun (WGS) entry which is preliminary data.</text>
</comment>
<evidence type="ECO:0000313" key="2">
    <source>
        <dbReference type="Proteomes" id="UP001595884"/>
    </source>
</evidence>
<organism evidence="1 2">
    <name type="scientific">Glutamicibacter bergerei</name>
    <dbReference type="NCBI Taxonomy" id="256702"/>
    <lineage>
        <taxon>Bacteria</taxon>
        <taxon>Bacillati</taxon>
        <taxon>Actinomycetota</taxon>
        <taxon>Actinomycetes</taxon>
        <taxon>Micrococcales</taxon>
        <taxon>Micrococcaceae</taxon>
        <taxon>Glutamicibacter</taxon>
    </lineage>
</organism>